<dbReference type="HOGENOM" id="CLU_075876_3_1_1"/>
<name>A0A0C3BLM3_SERVB</name>
<feature type="domain" description="MIP18 family-like" evidence="3">
    <location>
        <begin position="57"/>
        <end position="129"/>
    </location>
</feature>
<dbReference type="FunFam" id="3.30.300.130:FF:000005">
    <property type="entry name" value="Mitotic spindle-associated mmxd complex subunit"/>
    <property type="match status" value="1"/>
</dbReference>
<dbReference type="STRING" id="933852.A0A0C3BLM3"/>
<dbReference type="GO" id="GO:0051604">
    <property type="term" value="P:protein maturation"/>
    <property type="evidence" value="ECO:0007669"/>
    <property type="project" value="InterPro"/>
</dbReference>
<dbReference type="Gene3D" id="6.10.250.1280">
    <property type="match status" value="1"/>
</dbReference>
<evidence type="ECO:0000259" key="3">
    <source>
        <dbReference type="Pfam" id="PF01883"/>
    </source>
</evidence>
<dbReference type="OrthoDB" id="2746at2759"/>
<dbReference type="PANTHER" id="PTHR12377">
    <property type="entry name" value="CYTOSOLIC IRON-SULFUR ASSEMBLY COMPONENT 2B-RELATED"/>
    <property type="match status" value="1"/>
</dbReference>
<evidence type="ECO:0000256" key="1">
    <source>
        <dbReference type="ARBA" id="ARBA00010381"/>
    </source>
</evidence>
<proteinExistence type="inferred from homology"/>
<dbReference type="InterPro" id="IPR002744">
    <property type="entry name" value="MIP18-like"/>
</dbReference>
<keyword evidence="2" id="KW-0159">Chromosome partition</keyword>
<dbReference type="GO" id="GO:0140535">
    <property type="term" value="C:intracellular protein-containing complex"/>
    <property type="evidence" value="ECO:0007669"/>
    <property type="project" value="UniProtKB-ARBA"/>
</dbReference>
<accession>A0A0C3BLM3</accession>
<dbReference type="GO" id="GO:0007059">
    <property type="term" value="P:chromosome segregation"/>
    <property type="evidence" value="ECO:0007669"/>
    <property type="project" value="UniProtKB-KW"/>
</dbReference>
<dbReference type="InterPro" id="IPR034904">
    <property type="entry name" value="FSCA_dom_sf"/>
</dbReference>
<evidence type="ECO:0000313" key="5">
    <source>
        <dbReference type="Proteomes" id="UP000054097"/>
    </source>
</evidence>
<dbReference type="EMBL" id="KN824280">
    <property type="protein sequence ID" value="KIM32371.1"/>
    <property type="molecule type" value="Genomic_DNA"/>
</dbReference>
<organism evidence="4 5">
    <name type="scientific">Serendipita vermifera MAFF 305830</name>
    <dbReference type="NCBI Taxonomy" id="933852"/>
    <lineage>
        <taxon>Eukaryota</taxon>
        <taxon>Fungi</taxon>
        <taxon>Dikarya</taxon>
        <taxon>Basidiomycota</taxon>
        <taxon>Agaricomycotina</taxon>
        <taxon>Agaricomycetes</taxon>
        <taxon>Sebacinales</taxon>
        <taxon>Serendipitaceae</taxon>
        <taxon>Serendipita</taxon>
    </lineage>
</organism>
<reference evidence="4 5" key="1">
    <citation type="submission" date="2014-04" db="EMBL/GenBank/DDBJ databases">
        <authorList>
            <consortium name="DOE Joint Genome Institute"/>
            <person name="Kuo A."/>
            <person name="Zuccaro A."/>
            <person name="Kohler A."/>
            <person name="Nagy L.G."/>
            <person name="Floudas D."/>
            <person name="Copeland A."/>
            <person name="Barry K.W."/>
            <person name="Cichocki N."/>
            <person name="Veneault-Fourrey C."/>
            <person name="LaButti K."/>
            <person name="Lindquist E.A."/>
            <person name="Lipzen A."/>
            <person name="Lundell T."/>
            <person name="Morin E."/>
            <person name="Murat C."/>
            <person name="Sun H."/>
            <person name="Tunlid A."/>
            <person name="Henrissat B."/>
            <person name="Grigoriev I.V."/>
            <person name="Hibbett D.S."/>
            <person name="Martin F."/>
            <person name="Nordberg H.P."/>
            <person name="Cantor M.N."/>
            <person name="Hua S.X."/>
        </authorList>
    </citation>
    <scope>NUCLEOTIDE SEQUENCE [LARGE SCALE GENOMIC DNA]</scope>
    <source>
        <strain evidence="4 5">MAFF 305830</strain>
    </source>
</reference>
<dbReference type="AlphaFoldDB" id="A0A0C3BLM3"/>
<reference evidence="5" key="2">
    <citation type="submission" date="2015-01" db="EMBL/GenBank/DDBJ databases">
        <title>Evolutionary Origins and Diversification of the Mycorrhizal Mutualists.</title>
        <authorList>
            <consortium name="DOE Joint Genome Institute"/>
            <consortium name="Mycorrhizal Genomics Consortium"/>
            <person name="Kohler A."/>
            <person name="Kuo A."/>
            <person name="Nagy L.G."/>
            <person name="Floudas D."/>
            <person name="Copeland A."/>
            <person name="Barry K.W."/>
            <person name="Cichocki N."/>
            <person name="Veneault-Fourrey C."/>
            <person name="LaButti K."/>
            <person name="Lindquist E.A."/>
            <person name="Lipzen A."/>
            <person name="Lundell T."/>
            <person name="Morin E."/>
            <person name="Murat C."/>
            <person name="Riley R."/>
            <person name="Ohm R."/>
            <person name="Sun H."/>
            <person name="Tunlid A."/>
            <person name="Henrissat B."/>
            <person name="Grigoriev I.V."/>
            <person name="Hibbett D.S."/>
            <person name="Martin F."/>
        </authorList>
    </citation>
    <scope>NUCLEOTIDE SEQUENCE [LARGE SCALE GENOMIC DNA]</scope>
    <source>
        <strain evidence="5">MAFF 305830</strain>
    </source>
</reference>
<dbReference type="GO" id="GO:1990229">
    <property type="term" value="C:iron-sulfur cluster assembly complex"/>
    <property type="evidence" value="ECO:0007669"/>
    <property type="project" value="UniProtKB-ARBA"/>
</dbReference>
<gene>
    <name evidence="4" type="ORF">M408DRAFT_326963</name>
</gene>
<keyword evidence="5" id="KW-1185">Reference proteome</keyword>
<comment type="similarity">
    <text evidence="1">Belongs to the MIP18 family.</text>
</comment>
<sequence length="176" mass="19720">MSSSTPWNANPVIQEVTFKSKTRQSAAEKRRATIASWFSLESSDDDEGDIAEDPIDEEEIFDLIRSINDPEHPHTLESLMVVSQKQIRLKGNLLEVEFTPTVPHCGMATIIGLCIRVRLLRSLPERFKVDIIIKKGTHQSENAVNKQLNDKERVAAALENPNLLEVIEQCLSSADA</sequence>
<dbReference type="Gene3D" id="3.30.300.130">
    <property type="entry name" value="Fe-S cluster assembly (FSCA)"/>
    <property type="match status" value="1"/>
</dbReference>
<dbReference type="Proteomes" id="UP000054097">
    <property type="component" value="Unassembled WGS sequence"/>
</dbReference>
<dbReference type="InterPro" id="IPR039796">
    <property type="entry name" value="MIP18"/>
</dbReference>
<dbReference type="Pfam" id="PF01883">
    <property type="entry name" value="FeS_assembly_P"/>
    <property type="match status" value="1"/>
</dbReference>
<dbReference type="PANTHER" id="PTHR12377:SF0">
    <property type="entry name" value="CYTOSOLIC IRON-SULFUR ASSEMBLY COMPONENT 2B"/>
    <property type="match status" value="1"/>
</dbReference>
<dbReference type="SUPFAM" id="SSF117916">
    <property type="entry name" value="Fe-S cluster assembly (FSCA) domain-like"/>
    <property type="match status" value="1"/>
</dbReference>
<evidence type="ECO:0000313" key="4">
    <source>
        <dbReference type="EMBL" id="KIM32371.1"/>
    </source>
</evidence>
<protein>
    <recommendedName>
        <fullName evidence="3">MIP18 family-like domain-containing protein</fullName>
    </recommendedName>
</protein>
<evidence type="ECO:0000256" key="2">
    <source>
        <dbReference type="ARBA" id="ARBA00022829"/>
    </source>
</evidence>